<evidence type="ECO:0000256" key="1">
    <source>
        <dbReference type="SAM" id="Phobius"/>
    </source>
</evidence>
<evidence type="ECO:0000313" key="3">
    <source>
        <dbReference type="Proteomes" id="UP001459204"/>
    </source>
</evidence>
<keyword evidence="1" id="KW-0472">Membrane</keyword>
<organism evidence="2 3">
    <name type="scientific">Pseudoxanthomonas putridarboris</name>
    <dbReference type="NCBI Taxonomy" id="752605"/>
    <lineage>
        <taxon>Bacteria</taxon>
        <taxon>Pseudomonadati</taxon>
        <taxon>Pseudomonadota</taxon>
        <taxon>Gammaproteobacteria</taxon>
        <taxon>Lysobacterales</taxon>
        <taxon>Lysobacteraceae</taxon>
        <taxon>Pseudoxanthomonas</taxon>
    </lineage>
</organism>
<keyword evidence="3" id="KW-1185">Reference proteome</keyword>
<reference evidence="2 3" key="1">
    <citation type="submission" date="2024-04" db="EMBL/GenBank/DDBJ databases">
        <title>Draft genome sequence of Pseudoxanthomonas putridarboris WD12.</title>
        <authorList>
            <person name="Oh J."/>
        </authorList>
    </citation>
    <scope>NUCLEOTIDE SEQUENCE [LARGE SCALE GENOMIC DNA]</scope>
    <source>
        <strain evidence="2 3">WD12</strain>
    </source>
</reference>
<dbReference type="Proteomes" id="UP001459204">
    <property type="component" value="Unassembled WGS sequence"/>
</dbReference>
<keyword evidence="1" id="KW-1133">Transmembrane helix</keyword>
<protein>
    <submittedName>
        <fullName evidence="2">Uncharacterized protein</fullName>
    </submittedName>
</protein>
<accession>A0ABU9IZE7</accession>
<feature type="transmembrane region" description="Helical" evidence="1">
    <location>
        <begin position="6"/>
        <end position="21"/>
    </location>
</feature>
<dbReference type="EMBL" id="JBBWWT010000003">
    <property type="protein sequence ID" value="MEL1264352.1"/>
    <property type="molecule type" value="Genomic_DNA"/>
</dbReference>
<keyword evidence="1" id="KW-0812">Transmembrane</keyword>
<feature type="transmembrane region" description="Helical" evidence="1">
    <location>
        <begin position="28"/>
        <end position="47"/>
    </location>
</feature>
<comment type="caution">
    <text evidence="2">The sequence shown here is derived from an EMBL/GenBank/DDBJ whole genome shotgun (WGS) entry which is preliminary data.</text>
</comment>
<dbReference type="RefSeq" id="WP_341725537.1">
    <property type="nucleotide sequence ID" value="NZ_JBBWWT010000003.1"/>
</dbReference>
<name>A0ABU9IZE7_9GAMM</name>
<sequence length="84" mass="9428">MRTLTFIVAGLLIVGFAIWLAKPAKRRTVAGVFTLGWLLVVLWNLRTGLSHGYSLQEEAPIQLLIFALPVAAGWWLAWKARGRR</sequence>
<feature type="transmembrane region" description="Helical" evidence="1">
    <location>
        <begin position="59"/>
        <end position="78"/>
    </location>
</feature>
<gene>
    <name evidence="2" type="ORF">AAD027_08210</name>
</gene>
<evidence type="ECO:0000313" key="2">
    <source>
        <dbReference type="EMBL" id="MEL1264352.1"/>
    </source>
</evidence>
<proteinExistence type="predicted"/>